<dbReference type="SUPFAM" id="SSF56053">
    <property type="entry name" value="Ribosomal protein L6"/>
    <property type="match status" value="2"/>
</dbReference>
<proteinExistence type="inferred from homology"/>
<dbReference type="AlphaFoldDB" id="A0A062XPX2"/>
<keyword evidence="4 5" id="KW-0687">Ribonucleoprotein</keyword>
<dbReference type="Gene3D" id="3.90.930.12">
    <property type="entry name" value="Ribosomal protein L6, alpha-beta domain"/>
    <property type="match status" value="2"/>
</dbReference>
<evidence type="ECO:0000313" key="9">
    <source>
        <dbReference type="EMBL" id="KDA54662.1"/>
    </source>
</evidence>
<evidence type="ECO:0000256" key="7">
    <source>
        <dbReference type="RuleBase" id="RU003870"/>
    </source>
</evidence>
<dbReference type="InterPro" id="IPR000702">
    <property type="entry name" value="Ribosomal_uL6-like"/>
</dbReference>
<comment type="similarity">
    <text evidence="5 6">Belongs to the universal ribosomal protein uL6 family.</text>
</comment>
<dbReference type="PANTHER" id="PTHR11655">
    <property type="entry name" value="60S/50S RIBOSOMAL PROTEIN L6/L9"/>
    <property type="match status" value="1"/>
</dbReference>
<dbReference type="STRING" id="1312852.EG19_09555"/>
<dbReference type="OrthoDB" id="9805007at2"/>
<dbReference type="InterPro" id="IPR002358">
    <property type="entry name" value="Ribosomal_uL6_CS"/>
</dbReference>
<dbReference type="InterPro" id="IPR019906">
    <property type="entry name" value="Ribosomal_uL6_bac-type"/>
</dbReference>
<dbReference type="Proteomes" id="UP000027284">
    <property type="component" value="Unassembled WGS sequence"/>
</dbReference>
<dbReference type="GO" id="GO:0019843">
    <property type="term" value="F:rRNA binding"/>
    <property type="evidence" value="ECO:0007669"/>
    <property type="project" value="UniProtKB-UniRule"/>
</dbReference>
<gene>
    <name evidence="5" type="primary">rplF</name>
    <name evidence="9" type="ORF">EG19_09555</name>
</gene>
<evidence type="ECO:0000256" key="4">
    <source>
        <dbReference type="ARBA" id="ARBA00023274"/>
    </source>
</evidence>
<dbReference type="RefSeq" id="WP_038046800.1">
    <property type="nucleotide sequence ID" value="NZ_JMFG01000005.1"/>
</dbReference>
<dbReference type="NCBIfam" id="TIGR03654">
    <property type="entry name" value="L6_bact"/>
    <property type="match status" value="1"/>
</dbReference>
<dbReference type="InterPro" id="IPR036789">
    <property type="entry name" value="Ribosomal_uL6-like_a/b-dom_sf"/>
</dbReference>
<comment type="caution">
    <text evidence="9">The sequence shown here is derived from an EMBL/GenBank/DDBJ whole genome shotgun (WGS) entry which is preliminary data.</text>
</comment>
<feature type="domain" description="Large ribosomal subunit protein uL6 alpha-beta" evidence="8">
    <location>
        <begin position="90"/>
        <end position="166"/>
    </location>
</feature>
<dbReference type="PIRSF" id="PIRSF002162">
    <property type="entry name" value="Ribosomal_L6"/>
    <property type="match status" value="1"/>
</dbReference>
<sequence length="180" mass="19202">MSRVGKKPIEIPKGVEVHVGNGVVQVKGPKGSLLQPIPAGIAVTVEEGKVVVTRASDEQQLRALHGTTRALLANAIAGVSQGFKRELDIVGVGYKAEIKGPRELVFTLGYSHPVNFPLPEGIQVSYDAKANRLTLEGIDKHLVGQVAARIRMLRPPDPYKGKGIKYADEVLKLKAGKSGA</sequence>
<accession>A0A062XPX2</accession>
<dbReference type="EMBL" id="JMFG01000005">
    <property type="protein sequence ID" value="KDA54662.1"/>
    <property type="molecule type" value="Genomic_DNA"/>
</dbReference>
<reference evidence="9 10" key="1">
    <citation type="submission" date="2014-04" db="EMBL/GenBank/DDBJ databases">
        <title>The Genome Sequence of Thermoanaerobaculum aquaticum MP-01, The First Cultivated Group 23 Acidobacterium.</title>
        <authorList>
            <person name="Stamps B.W."/>
            <person name="Losey N.A."/>
            <person name="Lawson P.A."/>
            <person name="Stevenson B.S."/>
        </authorList>
    </citation>
    <scope>NUCLEOTIDE SEQUENCE [LARGE SCALE GENOMIC DNA]</scope>
    <source>
        <strain evidence="9 10">MP-01</strain>
    </source>
</reference>
<keyword evidence="3 5" id="KW-0689">Ribosomal protein</keyword>
<dbReference type="HAMAP" id="MF_01365_B">
    <property type="entry name" value="Ribosomal_uL6_B"/>
    <property type="match status" value="1"/>
</dbReference>
<dbReference type="PROSITE" id="PS00525">
    <property type="entry name" value="RIBOSOMAL_L6_1"/>
    <property type="match status" value="1"/>
</dbReference>
<comment type="subunit">
    <text evidence="5">Part of the 50S ribosomal subunit.</text>
</comment>
<evidence type="ECO:0000256" key="5">
    <source>
        <dbReference type="HAMAP-Rule" id="MF_01365"/>
    </source>
</evidence>
<evidence type="ECO:0000256" key="3">
    <source>
        <dbReference type="ARBA" id="ARBA00022980"/>
    </source>
</evidence>
<keyword evidence="2 5" id="KW-0694">RNA-binding</keyword>
<dbReference type="InterPro" id="IPR020040">
    <property type="entry name" value="Ribosomal_uL6_a/b-dom"/>
</dbReference>
<dbReference type="Pfam" id="PF00347">
    <property type="entry name" value="Ribosomal_L6"/>
    <property type="match status" value="2"/>
</dbReference>
<feature type="domain" description="Large ribosomal subunit protein uL6 alpha-beta" evidence="8">
    <location>
        <begin position="11"/>
        <end position="82"/>
    </location>
</feature>
<dbReference type="PRINTS" id="PR00059">
    <property type="entry name" value="RIBOSOMALL6"/>
</dbReference>
<evidence type="ECO:0000313" key="10">
    <source>
        <dbReference type="Proteomes" id="UP000027284"/>
    </source>
</evidence>
<dbReference type="GO" id="GO:0003735">
    <property type="term" value="F:structural constituent of ribosome"/>
    <property type="evidence" value="ECO:0007669"/>
    <property type="project" value="UniProtKB-UniRule"/>
</dbReference>
<comment type="function">
    <text evidence="5 7">This protein binds to the 23S rRNA, and is important in its secondary structure. It is located near the subunit interface in the base of the L7/L12 stalk, and near the tRNA binding site of the peptidyltransferase center.</text>
</comment>
<keyword evidence="10" id="KW-1185">Reference proteome</keyword>
<evidence type="ECO:0000256" key="2">
    <source>
        <dbReference type="ARBA" id="ARBA00022884"/>
    </source>
</evidence>
<name>A0A062XPX2_9BACT</name>
<dbReference type="FunFam" id="3.90.930.12:FF:000002">
    <property type="entry name" value="50S ribosomal protein L6"/>
    <property type="match status" value="1"/>
</dbReference>
<organism evidence="9 10">
    <name type="scientific">Thermoanaerobaculum aquaticum</name>
    <dbReference type="NCBI Taxonomy" id="1312852"/>
    <lineage>
        <taxon>Bacteria</taxon>
        <taxon>Pseudomonadati</taxon>
        <taxon>Acidobacteriota</taxon>
        <taxon>Thermoanaerobaculia</taxon>
        <taxon>Thermoanaerobaculales</taxon>
        <taxon>Thermoanaerobaculaceae</taxon>
        <taxon>Thermoanaerobaculum</taxon>
    </lineage>
</organism>
<protein>
    <recommendedName>
        <fullName evidence="5">Large ribosomal subunit protein uL6</fullName>
    </recommendedName>
</protein>
<evidence type="ECO:0000256" key="1">
    <source>
        <dbReference type="ARBA" id="ARBA00022730"/>
    </source>
</evidence>
<dbReference type="GO" id="GO:0002181">
    <property type="term" value="P:cytoplasmic translation"/>
    <property type="evidence" value="ECO:0007669"/>
    <property type="project" value="TreeGrafter"/>
</dbReference>
<keyword evidence="1 5" id="KW-0699">rRNA-binding</keyword>
<evidence type="ECO:0000259" key="8">
    <source>
        <dbReference type="Pfam" id="PF00347"/>
    </source>
</evidence>
<evidence type="ECO:0000256" key="6">
    <source>
        <dbReference type="RuleBase" id="RU003869"/>
    </source>
</evidence>
<dbReference type="GO" id="GO:0022625">
    <property type="term" value="C:cytosolic large ribosomal subunit"/>
    <property type="evidence" value="ECO:0007669"/>
    <property type="project" value="UniProtKB-UniRule"/>
</dbReference>
<dbReference type="PANTHER" id="PTHR11655:SF14">
    <property type="entry name" value="LARGE RIBOSOMAL SUBUNIT PROTEIN UL6M"/>
    <property type="match status" value="1"/>
</dbReference>